<dbReference type="InterPro" id="IPR013325">
    <property type="entry name" value="RNA_pol_sigma_r2"/>
</dbReference>
<dbReference type="OrthoDB" id="9794372at2"/>
<dbReference type="Pfam" id="PF04542">
    <property type="entry name" value="Sigma70_r2"/>
    <property type="match status" value="1"/>
</dbReference>
<proteinExistence type="inferred from homology"/>
<gene>
    <name evidence="6" type="ORF">DL1_12525</name>
</gene>
<dbReference type="PANTHER" id="PTHR43133:SF63">
    <property type="entry name" value="RNA POLYMERASE SIGMA FACTOR FECI-RELATED"/>
    <property type="match status" value="1"/>
</dbReference>
<dbReference type="STRING" id="1185766.SAMN05216224_11523"/>
<dbReference type="AlphaFoldDB" id="A0A074TDU1"/>
<dbReference type="InterPro" id="IPR013324">
    <property type="entry name" value="RNA_pol_sigma_r3/r4-like"/>
</dbReference>
<feature type="domain" description="RNA polymerase sigma-70 region 2" evidence="5">
    <location>
        <begin position="45"/>
        <end position="101"/>
    </location>
</feature>
<keyword evidence="2" id="KW-0805">Transcription regulation</keyword>
<organism evidence="6 7">
    <name type="scientific">Thioclava dalianensis</name>
    <dbReference type="NCBI Taxonomy" id="1185766"/>
    <lineage>
        <taxon>Bacteria</taxon>
        <taxon>Pseudomonadati</taxon>
        <taxon>Pseudomonadota</taxon>
        <taxon>Alphaproteobacteria</taxon>
        <taxon>Rhodobacterales</taxon>
        <taxon>Paracoccaceae</taxon>
        <taxon>Thioclava</taxon>
    </lineage>
</organism>
<name>A0A074TDU1_9RHOB</name>
<sequence>MRPADVFLSFGDAMPDAPLPTTENPLRKDLLRVLVARRERFLCQAMRVLGSRDRAEDVLQDAALRCLDCPLRQEQIARPQAWLGCMVHNLAIDQYRKSKRRPSDALAFEPPCPLAGPERALSDRQLLALLEENLAMVPTRNRRIFLDHRVGGIPQRDLAQREKLSPARINAIIADIHASLQANLALCTEPR</sequence>
<keyword evidence="3" id="KW-0731">Sigma factor</keyword>
<dbReference type="SUPFAM" id="SSF88946">
    <property type="entry name" value="Sigma2 domain of RNA polymerase sigma factors"/>
    <property type="match status" value="1"/>
</dbReference>
<dbReference type="InterPro" id="IPR014284">
    <property type="entry name" value="RNA_pol_sigma-70_dom"/>
</dbReference>
<comment type="similarity">
    <text evidence="1">Belongs to the sigma-70 factor family. ECF subfamily.</text>
</comment>
<keyword evidence="4" id="KW-0804">Transcription</keyword>
<evidence type="ECO:0000256" key="2">
    <source>
        <dbReference type="ARBA" id="ARBA00023015"/>
    </source>
</evidence>
<dbReference type="SUPFAM" id="SSF88659">
    <property type="entry name" value="Sigma3 and sigma4 domains of RNA polymerase sigma factors"/>
    <property type="match status" value="1"/>
</dbReference>
<reference evidence="6 7" key="1">
    <citation type="submission" date="2014-03" db="EMBL/GenBank/DDBJ databases">
        <title>The draft genome sequence of Thioclava dalianensis DLFJ1-1.</title>
        <authorList>
            <person name="Lai Q."/>
            <person name="Shao Z."/>
        </authorList>
    </citation>
    <scope>NUCLEOTIDE SEQUENCE [LARGE SCALE GENOMIC DNA]</scope>
    <source>
        <strain evidence="6 7">DLFJ1-1</strain>
    </source>
</reference>
<evidence type="ECO:0000256" key="4">
    <source>
        <dbReference type="ARBA" id="ARBA00023163"/>
    </source>
</evidence>
<protein>
    <recommendedName>
        <fullName evidence="5">RNA polymerase sigma-70 region 2 domain-containing protein</fullName>
    </recommendedName>
</protein>
<dbReference type="NCBIfam" id="TIGR02937">
    <property type="entry name" value="sigma70-ECF"/>
    <property type="match status" value="1"/>
</dbReference>
<dbReference type="Proteomes" id="UP000027725">
    <property type="component" value="Unassembled WGS sequence"/>
</dbReference>
<dbReference type="Gene3D" id="1.10.1740.10">
    <property type="match status" value="1"/>
</dbReference>
<dbReference type="PANTHER" id="PTHR43133">
    <property type="entry name" value="RNA POLYMERASE ECF-TYPE SIGMA FACTO"/>
    <property type="match status" value="1"/>
</dbReference>
<evidence type="ECO:0000256" key="3">
    <source>
        <dbReference type="ARBA" id="ARBA00023082"/>
    </source>
</evidence>
<evidence type="ECO:0000313" key="6">
    <source>
        <dbReference type="EMBL" id="KEP68320.1"/>
    </source>
</evidence>
<accession>A0A074TDU1</accession>
<keyword evidence="7" id="KW-1185">Reference proteome</keyword>
<dbReference type="InterPro" id="IPR039425">
    <property type="entry name" value="RNA_pol_sigma-70-like"/>
</dbReference>
<comment type="caution">
    <text evidence="6">The sequence shown here is derived from an EMBL/GenBank/DDBJ whole genome shotgun (WGS) entry which is preliminary data.</text>
</comment>
<dbReference type="EMBL" id="JHEH01000037">
    <property type="protein sequence ID" value="KEP68320.1"/>
    <property type="molecule type" value="Genomic_DNA"/>
</dbReference>
<evidence type="ECO:0000259" key="5">
    <source>
        <dbReference type="Pfam" id="PF04542"/>
    </source>
</evidence>
<evidence type="ECO:0000313" key="7">
    <source>
        <dbReference type="Proteomes" id="UP000027725"/>
    </source>
</evidence>
<evidence type="ECO:0000256" key="1">
    <source>
        <dbReference type="ARBA" id="ARBA00010641"/>
    </source>
</evidence>
<dbReference type="InterPro" id="IPR007627">
    <property type="entry name" value="RNA_pol_sigma70_r2"/>
</dbReference>
<dbReference type="GO" id="GO:0016987">
    <property type="term" value="F:sigma factor activity"/>
    <property type="evidence" value="ECO:0007669"/>
    <property type="project" value="UniProtKB-KW"/>
</dbReference>
<dbReference type="eggNOG" id="COG1595">
    <property type="taxonomic scope" value="Bacteria"/>
</dbReference>
<dbReference type="GO" id="GO:0006352">
    <property type="term" value="P:DNA-templated transcription initiation"/>
    <property type="evidence" value="ECO:0007669"/>
    <property type="project" value="InterPro"/>
</dbReference>